<comment type="subcellular location">
    <subcellularLocation>
        <location evidence="1">Cell membrane</location>
        <topology evidence="1">Multi-pass membrane protein</topology>
    </subcellularLocation>
</comment>
<evidence type="ECO:0000256" key="5">
    <source>
        <dbReference type="SAM" id="Phobius"/>
    </source>
</evidence>
<accession>A0A917ALR4</accession>
<protein>
    <submittedName>
        <fullName evidence="7">MFS transporter</fullName>
    </submittedName>
</protein>
<dbReference type="Pfam" id="PF07690">
    <property type="entry name" value="MFS_1"/>
    <property type="match status" value="1"/>
</dbReference>
<comment type="caution">
    <text evidence="7">The sequence shown here is derived from an EMBL/GenBank/DDBJ whole genome shotgun (WGS) entry which is preliminary data.</text>
</comment>
<dbReference type="Proteomes" id="UP000633136">
    <property type="component" value="Unassembled WGS sequence"/>
</dbReference>
<evidence type="ECO:0000313" key="8">
    <source>
        <dbReference type="Proteomes" id="UP000633136"/>
    </source>
</evidence>
<name>A0A917ALR4_9MICC</name>
<evidence type="ECO:0000256" key="3">
    <source>
        <dbReference type="ARBA" id="ARBA00022989"/>
    </source>
</evidence>
<dbReference type="InterPro" id="IPR020846">
    <property type="entry name" value="MFS_dom"/>
</dbReference>
<gene>
    <name evidence="7" type="ORF">GCM10011401_04890</name>
</gene>
<dbReference type="PANTHER" id="PTHR23526:SF4">
    <property type="entry name" value="INTEGRAL MEMBRANE TRANSPORT PROTEIN"/>
    <property type="match status" value="1"/>
</dbReference>
<evidence type="ECO:0000313" key="7">
    <source>
        <dbReference type="EMBL" id="GGE61011.1"/>
    </source>
</evidence>
<organism evidence="7 8">
    <name type="scientific">Nesterenkonia cremea</name>
    <dbReference type="NCBI Taxonomy" id="1882340"/>
    <lineage>
        <taxon>Bacteria</taxon>
        <taxon>Bacillati</taxon>
        <taxon>Actinomycetota</taxon>
        <taxon>Actinomycetes</taxon>
        <taxon>Micrococcales</taxon>
        <taxon>Micrococcaceae</taxon>
        <taxon>Nesterenkonia</taxon>
    </lineage>
</organism>
<feature type="transmembrane region" description="Helical" evidence="5">
    <location>
        <begin position="224"/>
        <end position="246"/>
    </location>
</feature>
<feature type="transmembrane region" description="Helical" evidence="5">
    <location>
        <begin position="43"/>
        <end position="65"/>
    </location>
</feature>
<feature type="transmembrane region" description="Helical" evidence="5">
    <location>
        <begin position="12"/>
        <end position="31"/>
    </location>
</feature>
<dbReference type="PANTHER" id="PTHR23526">
    <property type="entry name" value="INTEGRAL MEMBRANE TRANSPORT PROTEIN-RELATED"/>
    <property type="match status" value="1"/>
</dbReference>
<feature type="transmembrane region" description="Helical" evidence="5">
    <location>
        <begin position="139"/>
        <end position="161"/>
    </location>
</feature>
<evidence type="ECO:0000256" key="4">
    <source>
        <dbReference type="ARBA" id="ARBA00023136"/>
    </source>
</evidence>
<dbReference type="InterPro" id="IPR036259">
    <property type="entry name" value="MFS_trans_sf"/>
</dbReference>
<feature type="domain" description="Major facilitator superfamily (MFS) profile" evidence="6">
    <location>
        <begin position="13"/>
        <end position="399"/>
    </location>
</feature>
<evidence type="ECO:0000259" key="6">
    <source>
        <dbReference type="PROSITE" id="PS50850"/>
    </source>
</evidence>
<dbReference type="PROSITE" id="PS50850">
    <property type="entry name" value="MFS"/>
    <property type="match status" value="1"/>
</dbReference>
<keyword evidence="8" id="KW-1185">Reference proteome</keyword>
<dbReference type="GO" id="GO:0022857">
    <property type="term" value="F:transmembrane transporter activity"/>
    <property type="evidence" value="ECO:0007669"/>
    <property type="project" value="InterPro"/>
</dbReference>
<keyword evidence="3 5" id="KW-1133">Transmembrane helix</keyword>
<keyword evidence="2 5" id="KW-0812">Transmembrane</keyword>
<dbReference type="RefSeq" id="WP_188682549.1">
    <property type="nucleotide sequence ID" value="NZ_BMIS01000002.1"/>
</dbReference>
<evidence type="ECO:0000256" key="2">
    <source>
        <dbReference type="ARBA" id="ARBA00022692"/>
    </source>
</evidence>
<dbReference type="SUPFAM" id="SSF103473">
    <property type="entry name" value="MFS general substrate transporter"/>
    <property type="match status" value="1"/>
</dbReference>
<feature type="transmembrane region" description="Helical" evidence="5">
    <location>
        <begin position="252"/>
        <end position="275"/>
    </location>
</feature>
<dbReference type="InterPro" id="IPR011701">
    <property type="entry name" value="MFS"/>
</dbReference>
<dbReference type="InterPro" id="IPR052528">
    <property type="entry name" value="Sugar_transport-like"/>
</dbReference>
<reference evidence="7" key="1">
    <citation type="journal article" date="2014" name="Int. J. Syst. Evol. Microbiol.">
        <title>Complete genome sequence of Corynebacterium casei LMG S-19264T (=DSM 44701T), isolated from a smear-ripened cheese.</title>
        <authorList>
            <consortium name="US DOE Joint Genome Institute (JGI-PGF)"/>
            <person name="Walter F."/>
            <person name="Albersmeier A."/>
            <person name="Kalinowski J."/>
            <person name="Ruckert C."/>
        </authorList>
    </citation>
    <scope>NUCLEOTIDE SEQUENCE</scope>
    <source>
        <strain evidence="7">CGMCC 1.15388</strain>
    </source>
</reference>
<keyword evidence="4 5" id="KW-0472">Membrane</keyword>
<feature type="transmembrane region" description="Helical" evidence="5">
    <location>
        <begin position="287"/>
        <end position="306"/>
    </location>
</feature>
<dbReference type="EMBL" id="BMIS01000002">
    <property type="protein sequence ID" value="GGE61011.1"/>
    <property type="molecule type" value="Genomic_DNA"/>
</dbReference>
<dbReference type="GO" id="GO:0005886">
    <property type="term" value="C:plasma membrane"/>
    <property type="evidence" value="ECO:0007669"/>
    <property type="project" value="UniProtKB-SubCell"/>
</dbReference>
<dbReference type="InterPro" id="IPR001958">
    <property type="entry name" value="Tet-R_TetA/multi-R_MdtG-like"/>
</dbReference>
<dbReference type="AlphaFoldDB" id="A0A917ALR4"/>
<proteinExistence type="predicted"/>
<feature type="transmembrane region" description="Helical" evidence="5">
    <location>
        <begin position="167"/>
        <end position="190"/>
    </location>
</feature>
<evidence type="ECO:0000256" key="1">
    <source>
        <dbReference type="ARBA" id="ARBA00004651"/>
    </source>
</evidence>
<feature type="transmembrane region" description="Helical" evidence="5">
    <location>
        <begin position="77"/>
        <end position="99"/>
    </location>
</feature>
<feature type="transmembrane region" description="Helical" evidence="5">
    <location>
        <begin position="105"/>
        <end position="127"/>
    </location>
</feature>
<dbReference type="Gene3D" id="1.20.1250.20">
    <property type="entry name" value="MFS general substrate transporter like domains"/>
    <property type="match status" value="1"/>
</dbReference>
<dbReference type="PRINTS" id="PR01035">
    <property type="entry name" value="TCRTETA"/>
</dbReference>
<reference evidence="7" key="2">
    <citation type="submission" date="2020-09" db="EMBL/GenBank/DDBJ databases">
        <authorList>
            <person name="Sun Q."/>
            <person name="Zhou Y."/>
        </authorList>
    </citation>
    <scope>NUCLEOTIDE SEQUENCE</scope>
    <source>
        <strain evidence="7">CGMCC 1.15388</strain>
    </source>
</reference>
<sequence length="403" mass="41909">MTRRLRRARGGRWLWTICLAAVLAQTALHLIRPVTSYKVLDLGGTATVIGAITAAYALLPVLAASQVGRLSDNRSRLGPWMILGVAVMAFGSGLLVLAWGMTLMIIGSALLGLGHLVLTICIQAVIARRAVHGGLEAGFGWFTAANSIGQMIGPLLGGWLVDVGPSGLAINMALLLGLVIALLSVPVIVAGRREFTLPVHAEGPQDSASGRSSWSLVRMPRVGVILYCSVGFVAMVDILAAFMPLIGEQRGISATVIGALLAVRGAASVVSRVVLPWAADQYRNETLLLSSLLGAAACFATMPFVLETMWLAVMLTVIGGFTLGIGQPVTMGMISTAVPYDRRGQALAIRLMSSRAGQVVIPLGAGAYAGVLGPVAALQLAVFVLISAAGVSAFMVRGNPPDE</sequence>
<feature type="transmembrane region" description="Helical" evidence="5">
    <location>
        <begin position="312"/>
        <end position="335"/>
    </location>
</feature>